<feature type="chain" id="PRO_5043613816" description="3-keto-disaccharide hydrolase domain-containing protein" evidence="2">
    <location>
        <begin position="42"/>
        <end position="525"/>
    </location>
</feature>
<dbReference type="KEGG" id="osu:NT6N_07980"/>
<gene>
    <name evidence="3" type="ORF">NT6N_07980</name>
</gene>
<feature type="region of interest" description="Disordered" evidence="1">
    <location>
        <begin position="50"/>
        <end position="80"/>
    </location>
</feature>
<feature type="compositionally biased region" description="Basic and acidic residues" evidence="1">
    <location>
        <begin position="61"/>
        <end position="80"/>
    </location>
</feature>
<protein>
    <recommendedName>
        <fullName evidence="4">3-keto-disaccharide hydrolase domain-containing protein</fullName>
    </recommendedName>
</protein>
<name>A0AAT9FIG5_9BACT</name>
<dbReference type="EMBL" id="AP026866">
    <property type="protein sequence ID" value="BDS05758.1"/>
    <property type="molecule type" value="Genomic_DNA"/>
</dbReference>
<evidence type="ECO:0000256" key="2">
    <source>
        <dbReference type="SAM" id="SignalP"/>
    </source>
</evidence>
<dbReference type="AlphaFoldDB" id="A0AAT9FIG5"/>
<feature type="compositionally biased region" description="Basic and acidic residues" evidence="1">
    <location>
        <begin position="398"/>
        <end position="407"/>
    </location>
</feature>
<evidence type="ECO:0000256" key="1">
    <source>
        <dbReference type="SAM" id="MobiDB-lite"/>
    </source>
</evidence>
<keyword evidence="2" id="KW-0732">Signal</keyword>
<proteinExistence type="predicted"/>
<evidence type="ECO:0000313" key="3">
    <source>
        <dbReference type="EMBL" id="BDS05758.1"/>
    </source>
</evidence>
<accession>A0AAT9FIG5</accession>
<feature type="region of interest" description="Disordered" evidence="1">
    <location>
        <begin position="381"/>
        <end position="407"/>
    </location>
</feature>
<sequence>MKATSYLATRRCFNSSGKQLFTTLLSATCASLLAIGGLAHADLIIEEAPAEEQEAAPAEAVAKDGEKPKEKSEPEKDAAVKSRIFLTNGDKLSGMPHGVDGQGNLEFTSESLRQKAGFPIDKVLSLELDTWKYRPRPETIARIQLYPSFGEASGDTLLGALHELTPDSIKLDTWYGGVISLKRSMVKSLQIISNGPGSYYGPNNLNEWTLTHGNGSWNFQNGALHSVSDGGAGRDVGLTEKTHISFDTQWKTSMRFRIQLYSSDVKDSSPDAYYDVNFNRSYAYLRTRGKVANGGNIARGGRWKQLNLPRDQTQAHFDIFVDRKTGTLTIYIDGLRACVLQSQSPDPENLGTGLAFVAEERYPIEISGITVTPWNGTTFPNQKFDLKPGGVPEAPADDTEKKEDEKPPHRIILKNGDEVPGTVGKVQDGRMIIETEYTPIRIPIKRIKSLSLGDDGEQPRKYREDVRAWFHDGGHVTLKLASFEDGKISGTSQAFGDVTFDLKAFSRIDFHIYDKKHNELRNDMR</sequence>
<feature type="signal peptide" evidence="2">
    <location>
        <begin position="1"/>
        <end position="41"/>
    </location>
</feature>
<reference evidence="3" key="1">
    <citation type="submission" date="2024-07" db="EMBL/GenBank/DDBJ databases">
        <title>Complete genome sequence of Verrucomicrobiaceae bacterium NT6N.</title>
        <authorList>
            <person name="Huang C."/>
            <person name="Takami H."/>
            <person name="Hamasaki K."/>
        </authorList>
    </citation>
    <scope>NUCLEOTIDE SEQUENCE</scope>
    <source>
        <strain evidence="3">NT6N</strain>
    </source>
</reference>
<evidence type="ECO:0008006" key="4">
    <source>
        <dbReference type="Google" id="ProtNLM"/>
    </source>
</evidence>
<organism evidence="3">
    <name type="scientific">Oceaniferula spumae</name>
    <dbReference type="NCBI Taxonomy" id="2979115"/>
    <lineage>
        <taxon>Bacteria</taxon>
        <taxon>Pseudomonadati</taxon>
        <taxon>Verrucomicrobiota</taxon>
        <taxon>Verrucomicrobiia</taxon>
        <taxon>Verrucomicrobiales</taxon>
        <taxon>Verrucomicrobiaceae</taxon>
        <taxon>Oceaniferula</taxon>
    </lineage>
</organism>